<accession>A0A165H8P7</accession>
<feature type="region of interest" description="Disordered" evidence="1">
    <location>
        <begin position="140"/>
        <end position="159"/>
    </location>
</feature>
<dbReference type="EMBL" id="KV423945">
    <property type="protein sequence ID" value="KZT58992.1"/>
    <property type="molecule type" value="Genomic_DNA"/>
</dbReference>
<gene>
    <name evidence="2" type="ORF">CALCODRAFT_219839</name>
</gene>
<evidence type="ECO:0000256" key="1">
    <source>
        <dbReference type="SAM" id="MobiDB-lite"/>
    </source>
</evidence>
<dbReference type="Proteomes" id="UP000076842">
    <property type="component" value="Unassembled WGS sequence"/>
</dbReference>
<keyword evidence="3" id="KW-1185">Reference proteome</keyword>
<dbReference type="AlphaFoldDB" id="A0A165H8P7"/>
<organism evidence="2 3">
    <name type="scientific">Calocera cornea HHB12733</name>
    <dbReference type="NCBI Taxonomy" id="1353952"/>
    <lineage>
        <taxon>Eukaryota</taxon>
        <taxon>Fungi</taxon>
        <taxon>Dikarya</taxon>
        <taxon>Basidiomycota</taxon>
        <taxon>Agaricomycotina</taxon>
        <taxon>Dacrymycetes</taxon>
        <taxon>Dacrymycetales</taxon>
        <taxon>Dacrymycetaceae</taxon>
        <taxon>Calocera</taxon>
    </lineage>
</organism>
<proteinExistence type="predicted"/>
<sequence length="178" mass="20590">MLSRTSQRKLGFGSEWAHARLMGAYYLERWSVRFSIIDVHDVPGRNCSHITRLWIPAKRAVLQARLVKYPPSHVRDGRRKEGAREAHVPCMLRFLRQCRVDFRQVGRGEGGEHVRQIEHDEGAQDERHVGCQMREVQRVPGPDGELVQQRSGGRPGHGGRWWSRARRVWGRKTVRGSI</sequence>
<name>A0A165H8P7_9BASI</name>
<evidence type="ECO:0000313" key="3">
    <source>
        <dbReference type="Proteomes" id="UP000076842"/>
    </source>
</evidence>
<reference evidence="2 3" key="1">
    <citation type="journal article" date="2016" name="Mol. Biol. Evol.">
        <title>Comparative Genomics of Early-Diverging Mushroom-Forming Fungi Provides Insights into the Origins of Lignocellulose Decay Capabilities.</title>
        <authorList>
            <person name="Nagy L.G."/>
            <person name="Riley R."/>
            <person name="Tritt A."/>
            <person name="Adam C."/>
            <person name="Daum C."/>
            <person name="Floudas D."/>
            <person name="Sun H."/>
            <person name="Yadav J.S."/>
            <person name="Pangilinan J."/>
            <person name="Larsson K.H."/>
            <person name="Matsuura K."/>
            <person name="Barry K."/>
            <person name="Labutti K."/>
            <person name="Kuo R."/>
            <person name="Ohm R.A."/>
            <person name="Bhattacharya S.S."/>
            <person name="Shirouzu T."/>
            <person name="Yoshinaga Y."/>
            <person name="Martin F.M."/>
            <person name="Grigoriev I.V."/>
            <person name="Hibbett D.S."/>
        </authorList>
    </citation>
    <scope>NUCLEOTIDE SEQUENCE [LARGE SCALE GENOMIC DNA]</scope>
    <source>
        <strain evidence="2 3">HHB12733</strain>
    </source>
</reference>
<evidence type="ECO:0000313" key="2">
    <source>
        <dbReference type="EMBL" id="KZT58992.1"/>
    </source>
</evidence>
<dbReference type="InParanoid" id="A0A165H8P7"/>
<protein>
    <submittedName>
        <fullName evidence="2">Uncharacterized protein</fullName>
    </submittedName>
</protein>